<dbReference type="EMBL" id="KV465000">
    <property type="protein sequence ID" value="OCA13679.1"/>
    <property type="molecule type" value="Genomic_DNA"/>
</dbReference>
<feature type="region of interest" description="Disordered" evidence="1">
    <location>
        <begin position="26"/>
        <end position="55"/>
    </location>
</feature>
<name>A0A1B8XSP6_XENTR</name>
<evidence type="ECO:0000256" key="1">
    <source>
        <dbReference type="SAM" id="MobiDB-lite"/>
    </source>
</evidence>
<accession>A0A1B8XSP6</accession>
<protein>
    <submittedName>
        <fullName evidence="2">Uncharacterized protein</fullName>
    </submittedName>
</protein>
<reference evidence="2" key="3">
    <citation type="submission" date="2016-05" db="EMBL/GenBank/DDBJ databases">
        <title>WGS assembly of Xenopus tropicalis.</title>
        <authorList>
            <person name="Sessions A."/>
            <person name="Jenkins J."/>
            <person name="Mitros T."/>
            <person name="Lyons J.T."/>
            <person name="Dichmann D.S."/>
            <person name="Robert J."/>
            <person name="Harland R.M."/>
            <person name="Rokhsar D.S."/>
        </authorList>
    </citation>
    <scope>NUCLEOTIDE SEQUENCE</scope>
    <source>
        <strain evidence="2">Nigerian</strain>
    </source>
</reference>
<gene>
    <name evidence="2" type="ORF">XENTR_v90029906mg</name>
</gene>
<evidence type="ECO:0000313" key="2">
    <source>
        <dbReference type="EMBL" id="OCA13679.1"/>
    </source>
</evidence>
<organism evidence="2">
    <name type="scientific">Xenopus tropicalis</name>
    <name type="common">Western clawed frog</name>
    <name type="synonym">Silurana tropicalis</name>
    <dbReference type="NCBI Taxonomy" id="8364"/>
    <lineage>
        <taxon>Eukaryota</taxon>
        <taxon>Metazoa</taxon>
        <taxon>Chordata</taxon>
        <taxon>Craniata</taxon>
        <taxon>Vertebrata</taxon>
        <taxon>Euteleostomi</taxon>
        <taxon>Amphibia</taxon>
        <taxon>Batrachia</taxon>
        <taxon>Anura</taxon>
        <taxon>Pipoidea</taxon>
        <taxon>Pipidae</taxon>
        <taxon>Xenopodinae</taxon>
        <taxon>Xenopus</taxon>
        <taxon>Silurana</taxon>
    </lineage>
</organism>
<reference evidence="2" key="1">
    <citation type="submission" date="2009-11" db="EMBL/GenBank/DDBJ databases">
        <authorList>
            <consortium name="US DOE Joint Genome Institute (JGI-PGF)"/>
            <person name="Ottilar R."/>
            <person name="Schmutz J."/>
            <person name="Salamov A."/>
            <person name="Cheng J.F."/>
            <person name="Lucas S."/>
            <person name="Pitluck S."/>
            <person name="Gundlach H."/>
            <person name="Guo Y."/>
            <person name="Haberer G."/>
            <person name="Nasrallah J."/>
            <person name="Mayer K.F.X."/>
            <person name="van de Peer Y."/>
            <person name="Weigel D."/>
            <person name="Grigoriev I.V."/>
        </authorList>
    </citation>
    <scope>NUCLEOTIDE SEQUENCE</scope>
    <source>
        <strain evidence="2">Nigerian</strain>
    </source>
</reference>
<reference evidence="2" key="2">
    <citation type="journal article" date="2010" name="Science">
        <title>The genome of the Western clawed frog Xenopus tropicalis.</title>
        <authorList>
            <person name="Hellsten U."/>
            <person name="Harland R.M."/>
            <person name="Gilchrist M.J."/>
            <person name="Hendrix D."/>
            <person name="Jurka J."/>
            <person name="Kapitonov V."/>
            <person name="Ovcharenko I."/>
            <person name="Putnam N.H."/>
            <person name="Shu S."/>
            <person name="Taher L."/>
            <person name="Blitz I.L."/>
            <person name="Blumberg B."/>
            <person name="Dichmann D.S."/>
            <person name="Dubchak I."/>
            <person name="Amaya E."/>
            <person name="Detter J.C."/>
            <person name="Fletcher R."/>
            <person name="Gerhard D.S."/>
            <person name="Goodstein D."/>
            <person name="Graves T."/>
            <person name="Grigoriev I.V."/>
            <person name="Grimwood J."/>
            <person name="Kawashima T."/>
            <person name="Lindquist E."/>
            <person name="Lucas S.M."/>
            <person name="Mead P.E."/>
            <person name="Mitros T."/>
            <person name="Ogino H."/>
            <person name="Ohta Y."/>
            <person name="Poliakov A.V."/>
            <person name="Pollet N."/>
            <person name="Robert J."/>
            <person name="Salamov A."/>
            <person name="Sater A.K."/>
            <person name="Schmutz J."/>
            <person name="Terry A."/>
            <person name="Vize P.D."/>
            <person name="Warren W.C."/>
            <person name="Wells D."/>
            <person name="Wills A."/>
            <person name="Wilson R.K."/>
            <person name="Zimmerman L.B."/>
            <person name="Zorn A.M."/>
            <person name="Grainger R."/>
            <person name="Grammer T."/>
            <person name="Khokha M.K."/>
            <person name="Richardson P.M."/>
            <person name="Rokhsar D.S."/>
        </authorList>
    </citation>
    <scope>NUCLEOTIDE SEQUENCE [LARGE SCALE GENOMIC DNA]</scope>
    <source>
        <strain evidence="2">Nigerian</strain>
    </source>
</reference>
<feature type="compositionally biased region" description="Pro residues" evidence="1">
    <location>
        <begin position="46"/>
        <end position="55"/>
    </location>
</feature>
<sequence length="55" mass="5878">MMSLPGSAPGPEQCCVPRTLVYTRADINNTPPKAKIPYNTARPSAPQNPPSPSTR</sequence>
<dbReference type="AlphaFoldDB" id="A0A1B8XSP6"/>
<proteinExistence type="predicted"/>